<dbReference type="EMBL" id="CFFA01000029">
    <property type="protein sequence ID" value="CEX67421.1"/>
    <property type="molecule type" value="Genomic_DNA"/>
</dbReference>
<accession>A0A0T8D9Q0</accession>
<protein>
    <submittedName>
        <fullName evidence="2">Uncharacterized protein</fullName>
    </submittedName>
</protein>
<name>A0A0T8D9Q0_STREE</name>
<dbReference type="Proteomes" id="UP000048507">
    <property type="component" value="Unassembled WGS sequence"/>
</dbReference>
<reference evidence="1 3" key="1">
    <citation type="submission" date="2015-03" db="EMBL/GenBank/DDBJ databases">
        <authorList>
            <consortium name="Pathogen Informatics"/>
            <person name="Murphy D."/>
        </authorList>
    </citation>
    <scope>NUCLEOTIDE SEQUENCE [LARGE SCALE GENOMIC DNA]</scope>
    <source>
        <strain evidence="1">SMRU51</strain>
        <strain evidence="3">type strain: N</strain>
    </source>
</reference>
<dbReference type="AlphaFoldDB" id="A0A0T8D9Q0"/>
<organism evidence="2 4">
    <name type="scientific">Streptococcus pneumoniae</name>
    <dbReference type="NCBI Taxonomy" id="1313"/>
    <lineage>
        <taxon>Bacteria</taxon>
        <taxon>Bacillati</taxon>
        <taxon>Bacillota</taxon>
        <taxon>Bacilli</taxon>
        <taxon>Lactobacillales</taxon>
        <taxon>Streptococcaceae</taxon>
        <taxon>Streptococcus</taxon>
    </lineage>
</organism>
<reference evidence="2 4" key="2">
    <citation type="submission" date="2019-04" db="EMBL/GenBank/DDBJ databases">
        <authorList>
            <consortium name="Pathogen Informatics"/>
        </authorList>
    </citation>
    <scope>NUCLEOTIDE SEQUENCE [LARGE SCALE GENOMIC DNA]</scope>
    <source>
        <strain evidence="2 4">GPSC129</strain>
    </source>
</reference>
<gene>
    <name evidence="1" type="ORF">ERS019209_01813</name>
    <name evidence="2" type="ORF">SAMEA3171064_01070</name>
</gene>
<evidence type="ECO:0000313" key="2">
    <source>
        <dbReference type="EMBL" id="VTH30159.1"/>
    </source>
</evidence>
<sequence length="42" mass="5051">MKFFWSSCYSFYQTDYWDCEILLDDHFFCSSIAVLQDIGLVL</sequence>
<evidence type="ECO:0000313" key="1">
    <source>
        <dbReference type="EMBL" id="CEX67421.1"/>
    </source>
</evidence>
<evidence type="ECO:0000313" key="3">
    <source>
        <dbReference type="Proteomes" id="UP000048507"/>
    </source>
</evidence>
<evidence type="ECO:0000313" key="4">
    <source>
        <dbReference type="Proteomes" id="UP000314107"/>
    </source>
</evidence>
<proteinExistence type="predicted"/>
<dbReference type="EMBL" id="CABDQT010000010">
    <property type="protein sequence ID" value="VTH30159.1"/>
    <property type="molecule type" value="Genomic_DNA"/>
</dbReference>
<dbReference type="Proteomes" id="UP000314107">
    <property type="component" value="Unassembled WGS sequence"/>
</dbReference>